<keyword evidence="3" id="KW-0238">DNA-binding</keyword>
<dbReference type="Pfam" id="PF13411">
    <property type="entry name" value="MerR_1"/>
    <property type="match status" value="1"/>
</dbReference>
<keyword evidence="2" id="KW-0805">Transcription regulation</keyword>
<dbReference type="RefSeq" id="WP_163065634.1">
    <property type="nucleotide sequence ID" value="NZ_CP048649.1"/>
</dbReference>
<dbReference type="Proteomes" id="UP000466848">
    <property type="component" value="Chromosome"/>
</dbReference>
<dbReference type="InterPro" id="IPR009061">
    <property type="entry name" value="DNA-bd_dom_put_sf"/>
</dbReference>
<gene>
    <name evidence="6" type="ORF">Ami103574_05285</name>
</gene>
<evidence type="ECO:0000256" key="2">
    <source>
        <dbReference type="ARBA" id="ARBA00023015"/>
    </source>
</evidence>
<dbReference type="Pfam" id="PF06445">
    <property type="entry name" value="GyrI-like"/>
    <property type="match status" value="1"/>
</dbReference>
<evidence type="ECO:0000256" key="1">
    <source>
        <dbReference type="ARBA" id="ARBA00022491"/>
    </source>
</evidence>
<dbReference type="GO" id="GO:0003677">
    <property type="term" value="F:DNA binding"/>
    <property type="evidence" value="ECO:0007669"/>
    <property type="project" value="UniProtKB-KW"/>
</dbReference>
<dbReference type="InterPro" id="IPR000551">
    <property type="entry name" value="MerR-type_HTH_dom"/>
</dbReference>
<protein>
    <submittedName>
        <fullName evidence="6">MerR family transcriptional regulator</fullName>
    </submittedName>
</protein>
<dbReference type="InterPro" id="IPR029442">
    <property type="entry name" value="GyrI-like"/>
</dbReference>
<evidence type="ECO:0000256" key="4">
    <source>
        <dbReference type="ARBA" id="ARBA00023163"/>
    </source>
</evidence>
<organism evidence="6 7">
    <name type="scientific">Aminipila butyrica</name>
    <dbReference type="NCBI Taxonomy" id="433296"/>
    <lineage>
        <taxon>Bacteria</taxon>
        <taxon>Bacillati</taxon>
        <taxon>Bacillota</taxon>
        <taxon>Clostridia</taxon>
        <taxon>Peptostreptococcales</taxon>
        <taxon>Anaerovoracaceae</taxon>
        <taxon>Aminipila</taxon>
    </lineage>
</organism>
<evidence type="ECO:0000259" key="5">
    <source>
        <dbReference type="PROSITE" id="PS50937"/>
    </source>
</evidence>
<dbReference type="AlphaFoldDB" id="A0A858BS36"/>
<dbReference type="GO" id="GO:0003700">
    <property type="term" value="F:DNA-binding transcription factor activity"/>
    <property type="evidence" value="ECO:0007669"/>
    <property type="project" value="InterPro"/>
</dbReference>
<dbReference type="CDD" id="cd01107">
    <property type="entry name" value="HTH_BmrR"/>
    <property type="match status" value="1"/>
</dbReference>
<keyword evidence="1" id="KW-0678">Repressor</keyword>
<dbReference type="KEGG" id="abut:Ami103574_05285"/>
<sequence length="285" mass="33605">MDLKKSEFLIGELAEICEISPITLRYYDKMKILKPDRICTETNYRYYSQEKIFFVLMIKYYKRIGFTLKEISILLNRTNLEQIQKYFTKKLEEIEGEIQKSYRKHAAVREWSHLINEGQDYLNNILPTSDVKIVNFPLRQVVASKVLINCNQERHDFDSILVNKQIVNTAEKYNLYCAGPVLLFYRDYKERIEGTFNELDIYVPIYDEITHSDSILDFGGFKAVSLVHIGTYADIHLSYLKLIHWCHENKILPLGSSIEKYLIDPWSTNDEQKYVTEIVLPISCK</sequence>
<feature type="domain" description="HTH merR-type" evidence="5">
    <location>
        <begin position="7"/>
        <end position="77"/>
    </location>
</feature>
<proteinExistence type="predicted"/>
<dbReference type="SMART" id="SM00422">
    <property type="entry name" value="HTH_MERR"/>
    <property type="match status" value="1"/>
</dbReference>
<dbReference type="PANTHER" id="PTHR30204:SF69">
    <property type="entry name" value="MERR-FAMILY TRANSCRIPTIONAL REGULATOR"/>
    <property type="match status" value="1"/>
</dbReference>
<dbReference type="InterPro" id="IPR011256">
    <property type="entry name" value="Reg_factor_effector_dom_sf"/>
</dbReference>
<dbReference type="SUPFAM" id="SSF46955">
    <property type="entry name" value="Putative DNA-binding domain"/>
    <property type="match status" value="1"/>
</dbReference>
<evidence type="ECO:0000313" key="7">
    <source>
        <dbReference type="Proteomes" id="UP000466848"/>
    </source>
</evidence>
<accession>A0A858BS36</accession>
<evidence type="ECO:0000256" key="3">
    <source>
        <dbReference type="ARBA" id="ARBA00023125"/>
    </source>
</evidence>
<keyword evidence="7" id="KW-1185">Reference proteome</keyword>
<dbReference type="Gene3D" id="1.10.1660.10">
    <property type="match status" value="1"/>
</dbReference>
<reference evidence="6 7" key="1">
    <citation type="submission" date="2020-02" db="EMBL/GenBank/DDBJ databases">
        <authorList>
            <person name="Kim Y.B."/>
            <person name="Roh S.W."/>
        </authorList>
    </citation>
    <scope>NUCLEOTIDE SEQUENCE [LARGE SCALE GENOMIC DNA]</scope>
    <source>
        <strain evidence="6 7">DSM 103574</strain>
    </source>
</reference>
<evidence type="ECO:0000313" key="6">
    <source>
        <dbReference type="EMBL" id="QIB68771.1"/>
    </source>
</evidence>
<dbReference type="SUPFAM" id="SSF55136">
    <property type="entry name" value="Probable bacterial effector-binding domain"/>
    <property type="match status" value="1"/>
</dbReference>
<dbReference type="Gene3D" id="3.20.80.10">
    <property type="entry name" value="Regulatory factor, effector binding domain"/>
    <property type="match status" value="1"/>
</dbReference>
<dbReference type="EMBL" id="CP048649">
    <property type="protein sequence ID" value="QIB68771.1"/>
    <property type="molecule type" value="Genomic_DNA"/>
</dbReference>
<dbReference type="PANTHER" id="PTHR30204">
    <property type="entry name" value="REDOX-CYCLING DRUG-SENSING TRANSCRIPTIONAL ACTIVATOR SOXR"/>
    <property type="match status" value="1"/>
</dbReference>
<keyword evidence="4" id="KW-0804">Transcription</keyword>
<dbReference type="PROSITE" id="PS50937">
    <property type="entry name" value="HTH_MERR_2"/>
    <property type="match status" value="1"/>
</dbReference>
<name>A0A858BS36_9FIRM</name>
<dbReference type="InterPro" id="IPR047057">
    <property type="entry name" value="MerR_fam"/>
</dbReference>